<dbReference type="Gene3D" id="3.20.20.370">
    <property type="entry name" value="Glycoside hydrolase/deacetylase"/>
    <property type="match status" value="1"/>
</dbReference>
<dbReference type="RefSeq" id="WP_139600396.1">
    <property type="nucleotide sequence ID" value="NZ_VDCQ01000002.1"/>
</dbReference>
<dbReference type="Pfam" id="PF04748">
    <property type="entry name" value="Polysacc_deac_2"/>
    <property type="match status" value="1"/>
</dbReference>
<dbReference type="GO" id="GO:0005975">
    <property type="term" value="P:carbohydrate metabolic process"/>
    <property type="evidence" value="ECO:0007669"/>
    <property type="project" value="InterPro"/>
</dbReference>
<evidence type="ECO:0000313" key="2">
    <source>
        <dbReference type="EMBL" id="TNJ67889.1"/>
    </source>
</evidence>
<keyword evidence="1" id="KW-0732">Signal</keyword>
<dbReference type="OrthoDB" id="9784811at2"/>
<dbReference type="PANTHER" id="PTHR30105">
    <property type="entry name" value="UNCHARACTERIZED YIBQ-RELATED"/>
    <property type="match status" value="1"/>
</dbReference>
<gene>
    <name evidence="2" type="ORF">FE784_01720</name>
</gene>
<feature type="signal peptide" evidence="1">
    <location>
        <begin position="1"/>
        <end position="25"/>
    </location>
</feature>
<feature type="chain" id="PRO_5039319131" evidence="1">
    <location>
        <begin position="26"/>
        <end position="266"/>
    </location>
</feature>
<organism evidence="2 3">
    <name type="scientific">Paenibacillus hemerocallicola</name>
    <dbReference type="NCBI Taxonomy" id="1172614"/>
    <lineage>
        <taxon>Bacteria</taxon>
        <taxon>Bacillati</taxon>
        <taxon>Bacillota</taxon>
        <taxon>Bacilli</taxon>
        <taxon>Bacillales</taxon>
        <taxon>Paenibacillaceae</taxon>
        <taxon>Paenibacillus</taxon>
    </lineage>
</organism>
<dbReference type="AlphaFoldDB" id="A0A5C4THJ0"/>
<evidence type="ECO:0000313" key="3">
    <source>
        <dbReference type="Proteomes" id="UP000307943"/>
    </source>
</evidence>
<protein>
    <submittedName>
        <fullName evidence="2">Divergent polysaccharide deacetylase family protein</fullName>
    </submittedName>
</protein>
<dbReference type="Proteomes" id="UP000307943">
    <property type="component" value="Unassembled WGS sequence"/>
</dbReference>
<sequence>MQLISRAWLKLAVSLGCLAALTAISADVGSAAKAGAAADAKRIAIVIDDLGNNMAGTEEIMASPVRLTVAVMPFLPTTKRDAEWAHRVGHDVIVHLPMEPLRGRRSWLGPGAIMTDLADDEIRRRVEAAIDEVPFAVGVNNHMGSKATADERVMRIVLQVCKKRGLFFLDSKTNYRSVVSRVGSELEVPVLQNQIFLDDVASTAHISRQFELIRKQATEQQTCIAIGHVGIPGKKTAAVLHQAAPAMPSDILFVRLSEMVPKTNIP</sequence>
<comment type="caution">
    <text evidence="2">The sequence shown here is derived from an EMBL/GenBank/DDBJ whole genome shotgun (WGS) entry which is preliminary data.</text>
</comment>
<reference evidence="2 3" key="1">
    <citation type="submission" date="2019-05" db="EMBL/GenBank/DDBJ databases">
        <title>We sequenced the genome of Paenibacillus hemerocallicola KCTC 33185 for further insight into its adaptation and study the phylogeny of Paenibacillus.</title>
        <authorList>
            <person name="Narsing Rao M.P."/>
        </authorList>
    </citation>
    <scope>NUCLEOTIDE SEQUENCE [LARGE SCALE GENOMIC DNA]</scope>
    <source>
        <strain evidence="2 3">KCTC 33185</strain>
    </source>
</reference>
<accession>A0A5C4THJ0</accession>
<dbReference type="InterPro" id="IPR011330">
    <property type="entry name" value="Glyco_hydro/deAcase_b/a-brl"/>
</dbReference>
<name>A0A5C4THJ0_9BACL</name>
<evidence type="ECO:0000256" key="1">
    <source>
        <dbReference type="SAM" id="SignalP"/>
    </source>
</evidence>
<dbReference type="EMBL" id="VDCQ01000002">
    <property type="protein sequence ID" value="TNJ67889.1"/>
    <property type="molecule type" value="Genomic_DNA"/>
</dbReference>
<dbReference type="PANTHER" id="PTHR30105:SF2">
    <property type="entry name" value="DIVERGENT POLYSACCHARIDE DEACETYLASE SUPERFAMILY"/>
    <property type="match status" value="1"/>
</dbReference>
<proteinExistence type="predicted"/>
<dbReference type="SUPFAM" id="SSF88713">
    <property type="entry name" value="Glycoside hydrolase/deacetylase"/>
    <property type="match status" value="1"/>
</dbReference>
<dbReference type="CDD" id="cd10936">
    <property type="entry name" value="CE4_DAC2"/>
    <property type="match status" value="1"/>
</dbReference>
<dbReference type="InterPro" id="IPR006837">
    <property type="entry name" value="Divergent_DAC"/>
</dbReference>
<keyword evidence="3" id="KW-1185">Reference proteome</keyword>